<name>A0A2H0TQK6_9BACT</name>
<dbReference type="InterPro" id="IPR025291">
    <property type="entry name" value="DUF4153"/>
</dbReference>
<feature type="transmembrane region" description="Helical" evidence="1">
    <location>
        <begin position="90"/>
        <end position="108"/>
    </location>
</feature>
<dbReference type="EMBL" id="PFCB01000021">
    <property type="protein sequence ID" value="PIR74422.1"/>
    <property type="molecule type" value="Genomic_DNA"/>
</dbReference>
<reference evidence="3" key="1">
    <citation type="submission" date="2017-09" db="EMBL/GenBank/DDBJ databases">
        <title>Depth-based differentiation of microbial function through sediment-hosted aquifers and enrichment of novel symbionts in the deep terrestrial subsurface.</title>
        <authorList>
            <person name="Probst A.J."/>
            <person name="Ladd B."/>
            <person name="Jarett J.K."/>
            <person name="Geller-Mcgrath D.E."/>
            <person name="Sieber C.M.K."/>
            <person name="Emerson J.B."/>
            <person name="Anantharaman K."/>
            <person name="Thomas B.C."/>
            <person name="Malmstrom R."/>
            <person name="Stieglmeier M."/>
            <person name="Klingl A."/>
            <person name="Woyke T."/>
            <person name="Ryan C.M."/>
            <person name="Banfield J.F."/>
        </authorList>
    </citation>
    <scope>NUCLEOTIDE SEQUENCE [LARGE SCALE GENOMIC DNA]</scope>
</reference>
<evidence type="ECO:0000313" key="2">
    <source>
        <dbReference type="EMBL" id="PIR74422.1"/>
    </source>
</evidence>
<gene>
    <name evidence="2" type="ORF">COU35_02445</name>
</gene>
<feature type="transmembrane region" description="Helical" evidence="1">
    <location>
        <begin position="356"/>
        <end position="373"/>
    </location>
</feature>
<organism evidence="2 3">
    <name type="scientific">Candidatus Magasanikbacteria bacterium CG10_big_fil_rev_8_21_14_0_10_47_10</name>
    <dbReference type="NCBI Taxonomy" id="1974652"/>
    <lineage>
        <taxon>Bacteria</taxon>
        <taxon>Candidatus Magasanikiibacteriota</taxon>
    </lineage>
</organism>
<evidence type="ECO:0000256" key="1">
    <source>
        <dbReference type="SAM" id="Phobius"/>
    </source>
</evidence>
<comment type="caution">
    <text evidence="2">The sequence shown here is derived from an EMBL/GenBank/DDBJ whole genome shotgun (WGS) entry which is preliminary data.</text>
</comment>
<dbReference type="Proteomes" id="UP000230154">
    <property type="component" value="Unassembled WGS sequence"/>
</dbReference>
<feature type="transmembrane region" description="Helical" evidence="1">
    <location>
        <begin position="158"/>
        <end position="179"/>
    </location>
</feature>
<keyword evidence="1" id="KW-0812">Transmembrane</keyword>
<feature type="transmembrane region" description="Helical" evidence="1">
    <location>
        <begin position="37"/>
        <end position="57"/>
    </location>
</feature>
<keyword evidence="1" id="KW-1133">Transmembrane helix</keyword>
<feature type="transmembrane region" description="Helical" evidence="1">
    <location>
        <begin position="12"/>
        <end position="31"/>
    </location>
</feature>
<proteinExistence type="predicted"/>
<sequence length="634" mass="72342">MTPVANNKKKERLIYIAFAFIMAISYDFLVWDHELGLGFFLFSVAYLVGFVLINAIFDHVRQRTFLLLTIPFLIMSGEVLFFGNRLVTELVPFLIIMQGIFLSVVLTLRNPHGTTFTLRGIPIFQLFLFPAVMIEIGDVIKDVFYIDFGGRKQAVRKVIVGIGLAIPLLVVFAALFYAADDIFATYFQKIFDVHISAEIVWRIFRIGLMALLAAGFFYVLIKDSHTLEKIELKAAKYDQIVTSVVLSLVNALFLIFVAIQIKYFFGNASFVFDNDITFAEYARNGFFELVWIMVIAALFISFIYRSFTYHRHSRFVNFLLILLIAQVGVVAVSALRRMELYQDVFGFTVLRLYVEWFIYFTIAVLLFSVISILKNTSFRIFFFTSAGLGLVALTIVSVVNVDAVIAQENIRRFVEEEKSLDTKYLRWNMSAIDVAPSIAQVIASESFHSLDESQKKNLYITLAKVTNEDARRESILEFHFGVQRAVRAFDSLRSGSPDVVKKINYYTLLEAMAEENRASCPAAFNKNGIFSDCVKQYRDNNLYVMELVSPVNGMPQYRIYEDNRRPGTFDEQYTLLFEHFFPNEQGVSLLKDGSVIVSDPALFEQYHYPVVFSGGDTGPVLGVKRVITSYPPEK</sequence>
<feature type="transmembrane region" description="Helical" evidence="1">
    <location>
        <begin position="285"/>
        <end position="304"/>
    </location>
</feature>
<feature type="transmembrane region" description="Helical" evidence="1">
    <location>
        <begin position="64"/>
        <end position="84"/>
    </location>
</feature>
<feature type="transmembrane region" description="Helical" evidence="1">
    <location>
        <begin position="240"/>
        <end position="265"/>
    </location>
</feature>
<feature type="transmembrane region" description="Helical" evidence="1">
    <location>
        <begin position="316"/>
        <end position="336"/>
    </location>
</feature>
<evidence type="ECO:0000313" key="3">
    <source>
        <dbReference type="Proteomes" id="UP000230154"/>
    </source>
</evidence>
<keyword evidence="1" id="KW-0472">Membrane</keyword>
<dbReference type="AlphaFoldDB" id="A0A2H0TQK6"/>
<feature type="transmembrane region" description="Helical" evidence="1">
    <location>
        <begin position="380"/>
        <end position="401"/>
    </location>
</feature>
<dbReference type="Pfam" id="PF13687">
    <property type="entry name" value="DUF4153"/>
    <property type="match status" value="1"/>
</dbReference>
<feature type="transmembrane region" description="Helical" evidence="1">
    <location>
        <begin position="199"/>
        <end position="220"/>
    </location>
</feature>
<accession>A0A2H0TQK6</accession>
<protein>
    <submittedName>
        <fullName evidence="2">Uncharacterized protein</fullName>
    </submittedName>
</protein>